<dbReference type="InterPro" id="IPR036412">
    <property type="entry name" value="HAD-like_sf"/>
</dbReference>
<sequence>MRSDAPTAQPLADRVRERLAQVGPARVVASDLDGTLLRSDGTVSPRTRAAWAAAEEAGLVTVLVTARPPRWLDDLEAVVGPHGIAVCANGAFVYDVPARRVVAETGFDADALDAVVADLRRALPGIAFAAERRSGFHVEEGYASDHPLPADAVRGPVGARGATRATEAGVVGKLLARHDAMPDEEFRAAVARVVGERGALHFSGARGLAEISAPGVSKAAGLAAWCAERDLPAASVWSFGDMPGDLPMLTWAGTGVAVGNGHPDVVAAADLVTAANDDDGVALVVEHLLG</sequence>
<dbReference type="Gene3D" id="3.30.1240.10">
    <property type="match status" value="1"/>
</dbReference>
<dbReference type="InterPro" id="IPR023214">
    <property type="entry name" value="HAD_sf"/>
</dbReference>
<dbReference type="NCBIfam" id="TIGR01484">
    <property type="entry name" value="HAD-SF-IIB"/>
    <property type="match status" value="1"/>
</dbReference>
<protein>
    <recommendedName>
        <fullName evidence="3">Cof subfamily protein (Haloacid dehalogenase superfamily)/HAD superfamily hydrolase (TIGR01484 family)</fullName>
    </recommendedName>
</protein>
<organism evidence="1 2">
    <name type="scientific">Lapillicoccus jejuensis</name>
    <dbReference type="NCBI Taxonomy" id="402171"/>
    <lineage>
        <taxon>Bacteria</taxon>
        <taxon>Bacillati</taxon>
        <taxon>Actinomycetota</taxon>
        <taxon>Actinomycetes</taxon>
        <taxon>Micrococcales</taxon>
        <taxon>Intrasporangiaceae</taxon>
        <taxon>Lapillicoccus</taxon>
    </lineage>
</organism>
<dbReference type="GO" id="GO:0005829">
    <property type="term" value="C:cytosol"/>
    <property type="evidence" value="ECO:0007669"/>
    <property type="project" value="TreeGrafter"/>
</dbReference>
<comment type="caution">
    <text evidence="1">The sequence shown here is derived from an EMBL/GenBank/DDBJ whole genome shotgun (WGS) entry which is preliminary data.</text>
</comment>
<evidence type="ECO:0008006" key="3">
    <source>
        <dbReference type="Google" id="ProtNLM"/>
    </source>
</evidence>
<dbReference type="EMBL" id="VFMN01000001">
    <property type="protein sequence ID" value="TQJ09741.1"/>
    <property type="molecule type" value="Genomic_DNA"/>
</dbReference>
<dbReference type="PANTHER" id="PTHR10000:SF8">
    <property type="entry name" value="HAD SUPERFAMILY HYDROLASE-LIKE, TYPE 3"/>
    <property type="match status" value="1"/>
</dbReference>
<dbReference type="GO" id="GO:0016791">
    <property type="term" value="F:phosphatase activity"/>
    <property type="evidence" value="ECO:0007669"/>
    <property type="project" value="TreeGrafter"/>
</dbReference>
<dbReference type="Gene3D" id="3.40.50.1000">
    <property type="entry name" value="HAD superfamily/HAD-like"/>
    <property type="match status" value="1"/>
</dbReference>
<evidence type="ECO:0000313" key="1">
    <source>
        <dbReference type="EMBL" id="TQJ09741.1"/>
    </source>
</evidence>
<dbReference type="RefSeq" id="WP_141849065.1">
    <property type="nucleotide sequence ID" value="NZ_BAAAPR010000007.1"/>
</dbReference>
<dbReference type="SUPFAM" id="SSF56784">
    <property type="entry name" value="HAD-like"/>
    <property type="match status" value="1"/>
</dbReference>
<dbReference type="Pfam" id="PF08282">
    <property type="entry name" value="Hydrolase_3"/>
    <property type="match status" value="1"/>
</dbReference>
<dbReference type="InterPro" id="IPR006379">
    <property type="entry name" value="HAD-SF_hydro_IIB"/>
</dbReference>
<dbReference type="Proteomes" id="UP000317893">
    <property type="component" value="Unassembled WGS sequence"/>
</dbReference>
<name>A0A542E330_9MICO</name>
<gene>
    <name evidence="1" type="ORF">FB458_2855</name>
</gene>
<keyword evidence="2" id="KW-1185">Reference proteome</keyword>
<dbReference type="PANTHER" id="PTHR10000">
    <property type="entry name" value="PHOSPHOSERINE PHOSPHATASE"/>
    <property type="match status" value="1"/>
</dbReference>
<reference evidence="1 2" key="1">
    <citation type="submission" date="2019-06" db="EMBL/GenBank/DDBJ databases">
        <title>Sequencing the genomes of 1000 actinobacteria strains.</title>
        <authorList>
            <person name="Klenk H.-P."/>
        </authorList>
    </citation>
    <scope>NUCLEOTIDE SEQUENCE [LARGE SCALE GENOMIC DNA]</scope>
    <source>
        <strain evidence="1 2">DSM 18607</strain>
    </source>
</reference>
<proteinExistence type="predicted"/>
<evidence type="ECO:0000313" key="2">
    <source>
        <dbReference type="Proteomes" id="UP000317893"/>
    </source>
</evidence>
<accession>A0A542E330</accession>
<dbReference type="AlphaFoldDB" id="A0A542E330"/>
<dbReference type="GO" id="GO:0000287">
    <property type="term" value="F:magnesium ion binding"/>
    <property type="evidence" value="ECO:0007669"/>
    <property type="project" value="TreeGrafter"/>
</dbReference>
<dbReference type="OrthoDB" id="3180855at2"/>